<dbReference type="Proteomes" id="UP000478417">
    <property type="component" value="Unassembled WGS sequence"/>
</dbReference>
<sequence length="561" mass="61886">MKSTSCQPKGAMLIEYVQQSKDLGLDKDLLHGHYLSLIGTPADRNGKFEQFVKARIAEEVARQFFSPNENTGPVGDPATGILLGKIIDSGLPYFLNLLFFATHILVIAASGKGKTNMLVQIIIGLLAKGIKVHFFDHKDTGCNFLNVFPDALFLEPRHERWNLFKGFVDQQTRNAFVARCLGDYASSHPSARNTLNSILADYCHDPDDLPSLQDIAGVVSKIGGEDSAKHQNLSNALFNICKSIGDLSRVRIAPEPPLLGKELIIFSRKSIPARQENLLISSACTQEWERLTATGHDSSLHSVHAWDEGLKFFGATGETSQHGLVQREKITKDRSYGIGNILCTQSVKKLLPDAVDNCSSVIALGMNNPKEAELTARIMGLNSSQEADLLNLPPGEAYIYTGSGPVQKIKIPYHDLGRGKSRAEIEQLMTPHWEELHSQATYSPKIKAKVRKLDFRVTLGERTSPEESEDNSPEKRPPEPILEETLLLLSSCRGNPAYGVVQHYRNLGWSSGRGNRVKSELLSNDLLASRRVVPSAGGRPKEVLTLTPKGESFLEQYEKDA</sequence>
<keyword evidence="2" id="KW-0547">Nucleotide-binding</keyword>
<dbReference type="RefSeq" id="WP_163966796.1">
    <property type="nucleotide sequence ID" value="NZ_JAAGNX010000003.1"/>
</dbReference>
<organism evidence="2 3">
    <name type="scientific">Oceanipulchritudo coccoides</name>
    <dbReference type="NCBI Taxonomy" id="2706888"/>
    <lineage>
        <taxon>Bacteria</taxon>
        <taxon>Pseudomonadati</taxon>
        <taxon>Verrucomicrobiota</taxon>
        <taxon>Opitutia</taxon>
        <taxon>Puniceicoccales</taxon>
        <taxon>Oceanipulchritudinaceae</taxon>
        <taxon>Oceanipulchritudo</taxon>
    </lineage>
</organism>
<reference evidence="2 3" key="1">
    <citation type="submission" date="2020-02" db="EMBL/GenBank/DDBJ databases">
        <title>Albibacoteraceae fam. nov., the first described family within the subdivision 4 Verrucomicrobia.</title>
        <authorList>
            <person name="Xi F."/>
        </authorList>
    </citation>
    <scope>NUCLEOTIDE SEQUENCE [LARGE SCALE GENOMIC DNA]</scope>
    <source>
        <strain evidence="2 3">CK1056</strain>
    </source>
</reference>
<feature type="region of interest" description="Disordered" evidence="1">
    <location>
        <begin position="458"/>
        <end position="478"/>
    </location>
</feature>
<proteinExistence type="predicted"/>
<dbReference type="SUPFAM" id="SSF52540">
    <property type="entry name" value="P-loop containing nucleoside triphosphate hydrolases"/>
    <property type="match status" value="1"/>
</dbReference>
<accession>A0A6B2M6R9</accession>
<dbReference type="EMBL" id="JAAGNX010000003">
    <property type="protein sequence ID" value="NDV63350.1"/>
    <property type="molecule type" value="Genomic_DNA"/>
</dbReference>
<dbReference type="InterPro" id="IPR051162">
    <property type="entry name" value="T4SS_component"/>
</dbReference>
<dbReference type="AlphaFoldDB" id="A0A6B2M6R9"/>
<dbReference type="PANTHER" id="PTHR30121:SF6">
    <property type="entry name" value="SLR6007 PROTEIN"/>
    <property type="match status" value="1"/>
</dbReference>
<evidence type="ECO:0000256" key="1">
    <source>
        <dbReference type="SAM" id="MobiDB-lite"/>
    </source>
</evidence>
<keyword evidence="2" id="KW-0067">ATP-binding</keyword>
<dbReference type="PANTHER" id="PTHR30121">
    <property type="entry name" value="UNCHARACTERIZED PROTEIN YJGR-RELATED"/>
    <property type="match status" value="1"/>
</dbReference>
<evidence type="ECO:0000313" key="2">
    <source>
        <dbReference type="EMBL" id="NDV63350.1"/>
    </source>
</evidence>
<name>A0A6B2M6R9_9BACT</name>
<evidence type="ECO:0000313" key="3">
    <source>
        <dbReference type="Proteomes" id="UP000478417"/>
    </source>
</evidence>
<dbReference type="InterPro" id="IPR027417">
    <property type="entry name" value="P-loop_NTPase"/>
</dbReference>
<comment type="caution">
    <text evidence="2">The sequence shown here is derived from an EMBL/GenBank/DDBJ whole genome shotgun (WGS) entry which is preliminary data.</text>
</comment>
<dbReference type="GO" id="GO:0005524">
    <property type="term" value="F:ATP binding"/>
    <property type="evidence" value="ECO:0007669"/>
    <property type="project" value="UniProtKB-KW"/>
</dbReference>
<dbReference type="Gene3D" id="3.40.50.300">
    <property type="entry name" value="P-loop containing nucleotide triphosphate hydrolases"/>
    <property type="match status" value="2"/>
</dbReference>
<protein>
    <submittedName>
        <fullName evidence="2">ATP-binding protein</fullName>
    </submittedName>
</protein>
<gene>
    <name evidence="2" type="ORF">G0Q06_12870</name>
</gene>
<keyword evidence="3" id="KW-1185">Reference proteome</keyword>